<evidence type="ECO:0000256" key="1">
    <source>
        <dbReference type="ARBA" id="ARBA00023098"/>
    </source>
</evidence>
<dbReference type="Pfam" id="PF01734">
    <property type="entry name" value="Patatin"/>
    <property type="match status" value="1"/>
</dbReference>
<feature type="compositionally biased region" description="Low complexity" evidence="3">
    <location>
        <begin position="47"/>
        <end position="63"/>
    </location>
</feature>
<proteinExistence type="predicted"/>
<dbReference type="GO" id="GO:0005811">
    <property type="term" value="C:lipid droplet"/>
    <property type="evidence" value="ECO:0007669"/>
    <property type="project" value="TreeGrafter"/>
</dbReference>
<dbReference type="GO" id="GO:0005737">
    <property type="term" value="C:cytoplasm"/>
    <property type="evidence" value="ECO:0007669"/>
    <property type="project" value="TreeGrafter"/>
</dbReference>
<feature type="active site" description="Proton acceptor" evidence="2">
    <location>
        <position position="237"/>
    </location>
</feature>
<feature type="region of interest" description="Disordered" evidence="3">
    <location>
        <begin position="27"/>
        <end position="70"/>
    </location>
</feature>
<evidence type="ECO:0000256" key="2">
    <source>
        <dbReference type="PROSITE-ProRule" id="PRU01161"/>
    </source>
</evidence>
<dbReference type="GO" id="GO:0019433">
    <property type="term" value="P:triglyceride catabolic process"/>
    <property type="evidence" value="ECO:0007669"/>
    <property type="project" value="TreeGrafter"/>
</dbReference>
<evidence type="ECO:0000313" key="5">
    <source>
        <dbReference type="EMBL" id="EGD83052.1"/>
    </source>
</evidence>
<evidence type="ECO:0000313" key="6">
    <source>
        <dbReference type="Proteomes" id="UP000007799"/>
    </source>
</evidence>
<dbReference type="RefSeq" id="XP_004995416.1">
    <property type="nucleotide sequence ID" value="XM_004995359.1"/>
</dbReference>
<dbReference type="PANTHER" id="PTHR12406:SF7">
    <property type="entry name" value="PATATIN-LIKE PHOSPHOLIPASE DOMAIN-CONTAINING PROTEIN 4"/>
    <property type="match status" value="1"/>
</dbReference>
<dbReference type="GO" id="GO:0055088">
    <property type="term" value="P:lipid homeostasis"/>
    <property type="evidence" value="ECO:0007669"/>
    <property type="project" value="TreeGrafter"/>
</dbReference>
<dbReference type="OrthoDB" id="197155at2759"/>
<feature type="region of interest" description="Disordered" evidence="3">
    <location>
        <begin position="325"/>
        <end position="360"/>
    </location>
</feature>
<dbReference type="InterPro" id="IPR033562">
    <property type="entry name" value="PLPL"/>
</dbReference>
<feature type="active site" description="Nucleophile" evidence="2">
    <location>
        <position position="119"/>
    </location>
</feature>
<dbReference type="InParanoid" id="F2U6B1"/>
<dbReference type="GO" id="GO:0004806">
    <property type="term" value="F:triacylglycerol lipase activity"/>
    <property type="evidence" value="ECO:0007669"/>
    <property type="project" value="TreeGrafter"/>
</dbReference>
<feature type="domain" description="PNPLA" evidence="4">
    <location>
        <begin position="84"/>
        <end position="250"/>
    </location>
</feature>
<dbReference type="Proteomes" id="UP000007799">
    <property type="component" value="Unassembled WGS sequence"/>
</dbReference>
<feature type="short sequence motif" description="DGA/G" evidence="2">
    <location>
        <begin position="237"/>
        <end position="239"/>
    </location>
</feature>
<organism evidence="6">
    <name type="scientific">Salpingoeca rosetta (strain ATCC 50818 / BSB-021)</name>
    <dbReference type="NCBI Taxonomy" id="946362"/>
    <lineage>
        <taxon>Eukaryota</taxon>
        <taxon>Choanoflagellata</taxon>
        <taxon>Craspedida</taxon>
        <taxon>Salpingoecidae</taxon>
        <taxon>Salpingoeca</taxon>
    </lineage>
</organism>
<dbReference type="PROSITE" id="PS51635">
    <property type="entry name" value="PNPLA"/>
    <property type="match status" value="1"/>
</dbReference>
<reference evidence="5" key="1">
    <citation type="submission" date="2009-08" db="EMBL/GenBank/DDBJ databases">
        <title>Annotation of Salpingoeca rosetta.</title>
        <authorList>
            <consortium name="The Broad Institute Genome Sequencing Platform"/>
            <person name="Russ C."/>
            <person name="Cuomo C."/>
            <person name="Burger G."/>
            <person name="Gray M.W."/>
            <person name="Holland P.W.H."/>
            <person name="King N."/>
            <person name="Lang F.B.F."/>
            <person name="Roger A.J."/>
            <person name="Ruiz-Trillo I."/>
            <person name="Young S.K."/>
            <person name="Zeng Q."/>
            <person name="Gargeya S."/>
            <person name="Alvarado L."/>
            <person name="Berlin A."/>
            <person name="Chapman S.B."/>
            <person name="Chen Z."/>
            <person name="Freedman E."/>
            <person name="Gellesch M."/>
            <person name="Goldberg J."/>
            <person name="Griggs A."/>
            <person name="Gujja S."/>
            <person name="Heilman E."/>
            <person name="Heiman D."/>
            <person name="Howarth C."/>
            <person name="Mehta T."/>
            <person name="Neiman D."/>
            <person name="Pearson M."/>
            <person name="Roberts A."/>
            <person name="Saif S."/>
            <person name="Shea T."/>
            <person name="Shenoy N."/>
            <person name="Sisk P."/>
            <person name="Stolte C."/>
            <person name="Sykes S."/>
            <person name="White J."/>
            <person name="Yandava C."/>
            <person name="Haas B."/>
            <person name="Nusbaum C."/>
            <person name="Birren B."/>
        </authorList>
    </citation>
    <scope>NUCLEOTIDE SEQUENCE [LARGE SCALE GENOMIC DNA]</scope>
    <source>
        <strain evidence="5">ATCC 50818</strain>
    </source>
</reference>
<dbReference type="EMBL" id="GL832962">
    <property type="protein sequence ID" value="EGD83052.1"/>
    <property type="molecule type" value="Genomic_DNA"/>
</dbReference>
<dbReference type="KEGG" id="sre:PTSG_03690"/>
<dbReference type="InterPro" id="IPR016035">
    <property type="entry name" value="Acyl_Trfase/lysoPLipase"/>
</dbReference>
<dbReference type="GO" id="GO:0016020">
    <property type="term" value="C:membrane"/>
    <property type="evidence" value="ECO:0007669"/>
    <property type="project" value="TreeGrafter"/>
</dbReference>
<dbReference type="PANTHER" id="PTHR12406">
    <property type="entry name" value="CALCIUM-INDEPENDENT PHOSPHOLIPASE A2 IPLA2 -RELATED"/>
    <property type="match status" value="1"/>
</dbReference>
<keyword evidence="2" id="KW-0442">Lipid degradation</keyword>
<dbReference type="OMA" id="VATAMCC"/>
<dbReference type="eggNOG" id="KOG3773">
    <property type="taxonomic scope" value="Eukaryota"/>
</dbReference>
<dbReference type="InterPro" id="IPR002641">
    <property type="entry name" value="PNPLA_dom"/>
</dbReference>
<protein>
    <recommendedName>
        <fullName evidence="4">PNPLA domain-containing protein</fullName>
    </recommendedName>
</protein>
<comment type="caution">
    <text evidence="2">Lacks conserved residue(s) required for the propagation of feature annotation.</text>
</comment>
<feature type="compositionally biased region" description="Basic residues" evidence="3">
    <location>
        <begin position="326"/>
        <end position="343"/>
    </location>
</feature>
<keyword evidence="2" id="KW-0378">Hydrolase</keyword>
<dbReference type="FunCoup" id="F2U6B1">
    <property type="interactions" value="422"/>
</dbReference>
<dbReference type="GeneID" id="16075997"/>
<accession>F2U6B1</accession>
<keyword evidence="1 2" id="KW-0443">Lipid metabolism</keyword>
<dbReference type="STRING" id="946362.F2U6B1"/>
<name>F2U6B1_SALR5</name>
<dbReference type="SUPFAM" id="SSF52151">
    <property type="entry name" value="FabD/lysophospholipase-like"/>
    <property type="match status" value="1"/>
</dbReference>
<dbReference type="AlphaFoldDB" id="F2U6B1"/>
<dbReference type="Gene3D" id="3.40.1090.10">
    <property type="entry name" value="Cytosolic phospholipase A2 catalytic domain"/>
    <property type="match status" value="1"/>
</dbReference>
<gene>
    <name evidence="5" type="ORF">PTSG_03690</name>
</gene>
<evidence type="ECO:0000256" key="3">
    <source>
        <dbReference type="SAM" id="MobiDB-lite"/>
    </source>
</evidence>
<feature type="short sequence motif" description="GXSXG" evidence="2">
    <location>
        <begin position="117"/>
        <end position="121"/>
    </location>
</feature>
<evidence type="ECO:0000259" key="4">
    <source>
        <dbReference type="PROSITE" id="PS51635"/>
    </source>
</evidence>
<sequence>MTYHRLAVAPAARLHMLAQTAPLLRQAHTQQHIDTDDASTSKHATRRTPATADAARAAADAATQENASSPFSPFLDESGKLRAVSFSGAGWLLVYHLGVLDALRTLKLLGPSTVFAGASAGSLVACAAAGDLPTTALMDCYITMGEQCRRDKRWLRGKAGVYLNHALDMFVSDDLHLQLDGRALVAVTLLNNPRKPVLFDHFHSRTDLVEALTASCFVPLYLNGHLHTHFRQQRAIDGGIPRLIPSDPVRLAGAVNVCPFPRSVTACMGSTVHIGPHLQSRVKLGLSHSVLTAFKPPAESEAHILYQVGHASAVAFAQEALLPPRRQQRQHYQHQQHYKHQQHQPHQQQHEQHCAAAAEDASGHVLPLDHSQQRRQ</sequence>
<keyword evidence="6" id="KW-1185">Reference proteome</keyword>